<reference evidence="4 5" key="1">
    <citation type="submission" date="2018-04" db="EMBL/GenBank/DDBJ databases">
        <title>Genomic Encyclopedia of Type Strains, Phase IV (KMG-IV): sequencing the most valuable type-strain genomes for metagenomic binning, comparative biology and taxonomic classification.</title>
        <authorList>
            <person name="Goeker M."/>
        </authorList>
    </citation>
    <scope>NUCLEOTIDE SEQUENCE [LARGE SCALE GENOMIC DNA]</scope>
    <source>
        <strain evidence="4 5">DSM 45771</strain>
    </source>
</reference>
<dbReference type="AlphaFoldDB" id="A0A2U1E601"/>
<evidence type="ECO:0000256" key="2">
    <source>
        <dbReference type="SAM" id="MobiDB-lite"/>
    </source>
</evidence>
<organism evidence="4 5">
    <name type="scientific">Actinomycetospora cinnamomea</name>
    <dbReference type="NCBI Taxonomy" id="663609"/>
    <lineage>
        <taxon>Bacteria</taxon>
        <taxon>Bacillati</taxon>
        <taxon>Actinomycetota</taxon>
        <taxon>Actinomycetes</taxon>
        <taxon>Pseudonocardiales</taxon>
        <taxon>Pseudonocardiaceae</taxon>
        <taxon>Actinomycetospora</taxon>
    </lineage>
</organism>
<accession>A0A2U1E601</accession>
<dbReference type="GO" id="GO:0015074">
    <property type="term" value="P:DNA integration"/>
    <property type="evidence" value="ECO:0007669"/>
    <property type="project" value="InterPro"/>
</dbReference>
<dbReference type="InterPro" id="IPR054353">
    <property type="entry name" value="IstA-like_C"/>
</dbReference>
<dbReference type="InterPro" id="IPR036397">
    <property type="entry name" value="RNaseH_sf"/>
</dbReference>
<feature type="compositionally biased region" description="Basic and acidic residues" evidence="2">
    <location>
        <begin position="405"/>
        <end position="426"/>
    </location>
</feature>
<dbReference type="GO" id="GO:0003676">
    <property type="term" value="F:nucleic acid binding"/>
    <property type="evidence" value="ECO:0007669"/>
    <property type="project" value="InterPro"/>
</dbReference>
<dbReference type="InterPro" id="IPR012337">
    <property type="entry name" value="RNaseH-like_sf"/>
</dbReference>
<comment type="similarity">
    <text evidence="1">Belongs to the transposase IS21/IS408/IS1162 family.</text>
</comment>
<feature type="region of interest" description="Disordered" evidence="2">
    <location>
        <begin position="390"/>
        <end position="429"/>
    </location>
</feature>
<evidence type="ECO:0000256" key="1">
    <source>
        <dbReference type="ARBA" id="ARBA00009277"/>
    </source>
</evidence>
<dbReference type="SUPFAM" id="SSF53098">
    <property type="entry name" value="Ribonuclease H-like"/>
    <property type="match status" value="1"/>
</dbReference>
<dbReference type="PANTHER" id="PTHR35004">
    <property type="entry name" value="TRANSPOSASE RV3428C-RELATED"/>
    <property type="match status" value="1"/>
</dbReference>
<evidence type="ECO:0000313" key="4">
    <source>
        <dbReference type="EMBL" id="PVY95373.1"/>
    </source>
</evidence>
<evidence type="ECO:0000259" key="3">
    <source>
        <dbReference type="PROSITE" id="PS50994"/>
    </source>
</evidence>
<gene>
    <name evidence="4" type="ORF">C8D89_1392</name>
</gene>
<sequence>MPCRRRVAAVFSGLLGLDVIVERCREPAVKTNEEIMEILEAYDLTGGLRAAAALAGCDHKTVAHYVALRDAGHLPGGRPRRTTSLDELLPKIEEWVDRSRGAIRADVVHQKLAAMGFAGSERTTRRAVAEAKKAWRAGQRRVFRPWVPEPGLWLQFDWGAGPRVGPAGEARETLLFCAWLAWSRFRVVLPVWDRTLPSLLACLDTTLRRLGGAPTYALTDNEKTVTVEHIARVPVRHPDVVVAGRHYGMTIRTCMPADPQSKGGAEATVRIAKADLVPTEANLRDAYGDFAALEAACAGFCEQVNTRTHRATGRPPVEMLAEETARLHPLPATAVTTAFGETRRVGWDATISVGGVRYSVPHELVDTRVWTRFAGDELVVTVVDPEHGPREVARHQRGHRGCPQIRDEHYPDSHPSRRSVPGDRVPRAGSAAEEAFLTIGPGAAEWLREAAAAGTARMRTKMAEAVSLAKLHSLAAVDQALGAAALAGRFGDEDLPMILAHQRHQPPASPAARASEAHSLQAGTRAWATFGVAPSRTEVPS</sequence>
<dbReference type="EMBL" id="QEKW01000039">
    <property type="protein sequence ID" value="PVY95373.1"/>
    <property type="molecule type" value="Genomic_DNA"/>
</dbReference>
<protein>
    <submittedName>
        <fullName evidence="4">Transposase</fullName>
    </submittedName>
</protein>
<name>A0A2U1E601_9PSEU</name>
<dbReference type="NCBIfam" id="NF033546">
    <property type="entry name" value="transpos_IS21"/>
    <property type="match status" value="1"/>
</dbReference>
<dbReference type="InterPro" id="IPR001584">
    <property type="entry name" value="Integrase_cat-core"/>
</dbReference>
<feature type="domain" description="Integrase catalytic" evidence="3">
    <location>
        <begin position="144"/>
        <end position="324"/>
    </location>
</feature>
<keyword evidence="5" id="KW-1185">Reference proteome</keyword>
<dbReference type="Pfam" id="PF22483">
    <property type="entry name" value="Mu-transpos_C_2"/>
    <property type="match status" value="1"/>
</dbReference>
<dbReference type="Gene3D" id="3.30.420.10">
    <property type="entry name" value="Ribonuclease H-like superfamily/Ribonuclease H"/>
    <property type="match status" value="1"/>
</dbReference>
<proteinExistence type="inferred from homology"/>
<comment type="caution">
    <text evidence="4">The sequence shown here is derived from an EMBL/GenBank/DDBJ whole genome shotgun (WGS) entry which is preliminary data.</text>
</comment>
<dbReference type="Proteomes" id="UP000245639">
    <property type="component" value="Unassembled WGS sequence"/>
</dbReference>
<dbReference type="PROSITE" id="PS50994">
    <property type="entry name" value="INTEGRASE"/>
    <property type="match status" value="1"/>
</dbReference>
<evidence type="ECO:0000313" key="5">
    <source>
        <dbReference type="Proteomes" id="UP000245639"/>
    </source>
</evidence>